<comment type="caution">
    <text evidence="1">The sequence shown here is derived from an EMBL/GenBank/DDBJ whole genome shotgun (WGS) entry which is preliminary data.</text>
</comment>
<dbReference type="AlphaFoldDB" id="A4A2I2"/>
<evidence type="ECO:0000313" key="1">
    <source>
        <dbReference type="EMBL" id="EAQ77049.1"/>
    </source>
</evidence>
<sequence>TPFFHSAANLAQLAKILVRDDGWQISFDL</sequence>
<dbReference type="HOGENOM" id="CLU_3407295_0_0_0"/>
<feature type="non-terminal residue" evidence="1">
    <location>
        <position position="1"/>
    </location>
</feature>
<name>A4A2I2_9BACT</name>
<dbReference type="Proteomes" id="UP000004358">
    <property type="component" value="Unassembled WGS sequence"/>
</dbReference>
<reference evidence="1 2" key="1">
    <citation type="submission" date="2006-02" db="EMBL/GenBank/DDBJ databases">
        <authorList>
            <person name="Amann R."/>
            <person name="Ferriera S."/>
            <person name="Johnson J."/>
            <person name="Kravitz S."/>
            <person name="Halpern A."/>
            <person name="Remington K."/>
            <person name="Beeson K."/>
            <person name="Tran B."/>
            <person name="Rogers Y.-H."/>
            <person name="Friedman R."/>
            <person name="Venter J.C."/>
        </authorList>
    </citation>
    <scope>NUCLEOTIDE SEQUENCE [LARGE SCALE GENOMIC DNA]</scope>
    <source>
        <strain evidence="1 2">DSM 3645</strain>
    </source>
</reference>
<accession>A4A2I2</accession>
<dbReference type="EMBL" id="AANZ01000045">
    <property type="protein sequence ID" value="EAQ77049.1"/>
    <property type="molecule type" value="Genomic_DNA"/>
</dbReference>
<proteinExistence type="predicted"/>
<gene>
    <name evidence="1" type="ORF">DSM3645_04335</name>
</gene>
<organism evidence="1 2">
    <name type="scientific">Blastopirellula marina DSM 3645</name>
    <dbReference type="NCBI Taxonomy" id="314230"/>
    <lineage>
        <taxon>Bacteria</taxon>
        <taxon>Pseudomonadati</taxon>
        <taxon>Planctomycetota</taxon>
        <taxon>Planctomycetia</taxon>
        <taxon>Pirellulales</taxon>
        <taxon>Pirellulaceae</taxon>
        <taxon>Blastopirellula</taxon>
    </lineage>
</organism>
<protein>
    <submittedName>
        <fullName evidence="1">Uncharacterized protein</fullName>
    </submittedName>
</protein>
<evidence type="ECO:0000313" key="2">
    <source>
        <dbReference type="Proteomes" id="UP000004358"/>
    </source>
</evidence>